<accession>A0A381VJ41</accession>
<dbReference type="AlphaFoldDB" id="A0A381VJ41"/>
<evidence type="ECO:0000313" key="1">
    <source>
        <dbReference type="EMBL" id="SVA40346.1"/>
    </source>
</evidence>
<dbReference type="SUPFAM" id="SSF54427">
    <property type="entry name" value="NTF2-like"/>
    <property type="match status" value="1"/>
</dbReference>
<dbReference type="EMBL" id="UINC01008979">
    <property type="protein sequence ID" value="SVA40346.1"/>
    <property type="molecule type" value="Genomic_DNA"/>
</dbReference>
<organism evidence="1">
    <name type="scientific">marine metagenome</name>
    <dbReference type="NCBI Taxonomy" id="408172"/>
    <lineage>
        <taxon>unclassified sequences</taxon>
        <taxon>metagenomes</taxon>
        <taxon>ecological metagenomes</taxon>
    </lineage>
</organism>
<evidence type="ECO:0008006" key="2">
    <source>
        <dbReference type="Google" id="ProtNLM"/>
    </source>
</evidence>
<sequence length="161" mass="18461">MQKIEDFFAQYRQAWNLNAAEQIESFWDTEEPAPFYKAEEVDGVFNDWNDLRAYWNHNEGFNDAIELTFSGLRSQPLGTERRLVSMRMRWEIKFSADAKLMDGSPFGWAGQSMGGDNHVIALLKETSGAWKLNAWIEAPNAPITYIADLYLKNVRSGFPNG</sequence>
<gene>
    <name evidence="1" type="ORF">METZ01_LOCUS93200</name>
</gene>
<reference evidence="1" key="1">
    <citation type="submission" date="2018-05" db="EMBL/GenBank/DDBJ databases">
        <authorList>
            <person name="Lanie J.A."/>
            <person name="Ng W.-L."/>
            <person name="Kazmierczak K.M."/>
            <person name="Andrzejewski T.M."/>
            <person name="Davidsen T.M."/>
            <person name="Wayne K.J."/>
            <person name="Tettelin H."/>
            <person name="Glass J.I."/>
            <person name="Rusch D."/>
            <person name="Podicherti R."/>
            <person name="Tsui H.-C.T."/>
            <person name="Winkler M.E."/>
        </authorList>
    </citation>
    <scope>NUCLEOTIDE SEQUENCE</scope>
</reference>
<dbReference type="InterPro" id="IPR032710">
    <property type="entry name" value="NTF2-like_dom_sf"/>
</dbReference>
<name>A0A381VJ41_9ZZZZ</name>
<proteinExistence type="predicted"/>
<protein>
    <recommendedName>
        <fullName evidence="2">SnoaL-like domain-containing protein</fullName>
    </recommendedName>
</protein>